<dbReference type="RefSeq" id="WP_378983633.1">
    <property type="nucleotide sequence ID" value="NZ_JBHSBW010000007.1"/>
</dbReference>
<evidence type="ECO:0000313" key="1">
    <source>
        <dbReference type="EMBL" id="MFC4211070.1"/>
    </source>
</evidence>
<accession>A0ABV8PA47</accession>
<reference evidence="2" key="1">
    <citation type="journal article" date="2019" name="Int. J. Syst. Evol. Microbiol.">
        <title>The Global Catalogue of Microorganisms (GCM) 10K type strain sequencing project: providing services to taxonomists for standard genome sequencing and annotation.</title>
        <authorList>
            <consortium name="The Broad Institute Genomics Platform"/>
            <consortium name="The Broad Institute Genome Sequencing Center for Infectious Disease"/>
            <person name="Wu L."/>
            <person name="Ma J."/>
        </authorList>
    </citation>
    <scope>NUCLEOTIDE SEQUENCE [LARGE SCALE GENOMIC DNA]</scope>
    <source>
        <strain evidence="2">CCM 8691</strain>
    </source>
</reference>
<sequence length="49" mass="5504">MNTIPKIFACFSIILLAACVTDPEKTKQSEVDPEMKDTTLKYEKIGARD</sequence>
<name>A0ABV8PA47_9SPHI</name>
<evidence type="ECO:0008006" key="3">
    <source>
        <dbReference type="Google" id="ProtNLM"/>
    </source>
</evidence>
<dbReference type="Proteomes" id="UP001595789">
    <property type="component" value="Unassembled WGS sequence"/>
</dbReference>
<dbReference type="EMBL" id="JBHSBW010000007">
    <property type="protein sequence ID" value="MFC4211070.1"/>
    <property type="molecule type" value="Genomic_DNA"/>
</dbReference>
<organism evidence="1 2">
    <name type="scientific">Pedobacter lithocola</name>
    <dbReference type="NCBI Taxonomy" id="1908239"/>
    <lineage>
        <taxon>Bacteria</taxon>
        <taxon>Pseudomonadati</taxon>
        <taxon>Bacteroidota</taxon>
        <taxon>Sphingobacteriia</taxon>
        <taxon>Sphingobacteriales</taxon>
        <taxon>Sphingobacteriaceae</taxon>
        <taxon>Pedobacter</taxon>
    </lineage>
</organism>
<evidence type="ECO:0000313" key="2">
    <source>
        <dbReference type="Proteomes" id="UP001595789"/>
    </source>
</evidence>
<proteinExistence type="predicted"/>
<protein>
    <recommendedName>
        <fullName evidence="3">Lipoprotein</fullName>
    </recommendedName>
</protein>
<gene>
    <name evidence="1" type="ORF">ACFOWA_07755</name>
</gene>
<comment type="caution">
    <text evidence="1">The sequence shown here is derived from an EMBL/GenBank/DDBJ whole genome shotgun (WGS) entry which is preliminary data.</text>
</comment>
<keyword evidence="2" id="KW-1185">Reference proteome</keyword>
<dbReference type="PROSITE" id="PS51257">
    <property type="entry name" value="PROKAR_LIPOPROTEIN"/>
    <property type="match status" value="1"/>
</dbReference>